<dbReference type="Pfam" id="PF11553">
    <property type="entry name" value="DUF3231"/>
    <property type="match status" value="1"/>
</dbReference>
<evidence type="ECO:0000313" key="2">
    <source>
        <dbReference type="Proteomes" id="UP000023561"/>
    </source>
</evidence>
<dbReference type="InterPro" id="IPR021617">
    <property type="entry name" value="DUF3231"/>
</dbReference>
<protein>
    <recommendedName>
        <fullName evidence="3">DUF3231 family protein</fullName>
    </recommendedName>
</protein>
<evidence type="ECO:0008006" key="3">
    <source>
        <dbReference type="Google" id="ProtNLM"/>
    </source>
</evidence>
<dbReference type="Gene3D" id="1.20.1260.10">
    <property type="match status" value="1"/>
</dbReference>
<keyword evidence="2" id="KW-1185">Reference proteome</keyword>
<dbReference type="EMBL" id="BAWO01000111">
    <property type="protein sequence ID" value="GAJ41844.1"/>
    <property type="molecule type" value="Genomic_DNA"/>
</dbReference>
<dbReference type="Proteomes" id="UP000023561">
    <property type="component" value="Unassembled WGS sequence"/>
</dbReference>
<gene>
    <name evidence="1" type="ORF">GCA01S_111_00010</name>
</gene>
<dbReference type="OrthoDB" id="1934429at2"/>
<accession>A0A023DKM7</accession>
<dbReference type="InterPro" id="IPR012347">
    <property type="entry name" value="Ferritin-like"/>
</dbReference>
<organism evidence="1 2">
    <name type="scientific">Parageobacillus caldoxylosilyticus NBRC 107762</name>
    <dbReference type="NCBI Taxonomy" id="1220594"/>
    <lineage>
        <taxon>Bacteria</taxon>
        <taxon>Bacillati</taxon>
        <taxon>Bacillota</taxon>
        <taxon>Bacilli</taxon>
        <taxon>Bacillales</taxon>
        <taxon>Anoxybacillaceae</taxon>
        <taxon>Saccharococcus</taxon>
    </lineage>
</organism>
<dbReference type="RefSeq" id="WP_017436059.1">
    <property type="nucleotide sequence ID" value="NZ_BAWO01000111.1"/>
</dbReference>
<proteinExistence type="predicted"/>
<comment type="caution">
    <text evidence="1">The sequence shown here is derived from an EMBL/GenBank/DDBJ whole genome shotgun (WGS) entry which is preliminary data.</text>
</comment>
<evidence type="ECO:0000313" key="1">
    <source>
        <dbReference type="EMBL" id="GAJ41844.1"/>
    </source>
</evidence>
<name>A0A023DKM7_9BACL</name>
<dbReference type="AlphaFoldDB" id="A0A023DKM7"/>
<sequence>MGILSGNPKEEPMHYGEVFGVWSYLLTAKGLLSGYQTLLNHTGDEDLKNFIEDSIENVLKPEIQETENLLKENGIALPPSPPERPKACLEDIPAGARFTDPEIAAMLSKDIAAGLVACSTMMGQCIREDIALMYGQFHMKKAQYGARLLRMNKEKGWLVPPPLNVKGSDC</sequence>
<reference evidence="1 2" key="1">
    <citation type="submission" date="2014-04" db="EMBL/GenBank/DDBJ databases">
        <title>Whole genome shotgun sequence of Geobacillus caldoxylosilyticus NBRC 107762.</title>
        <authorList>
            <person name="Hosoyama A."/>
            <person name="Hosoyama Y."/>
            <person name="Katano-Makiyama Y."/>
            <person name="Tsuchikane K."/>
            <person name="Ohji S."/>
            <person name="Ichikawa N."/>
            <person name="Yamazoe A."/>
            <person name="Fujita N."/>
        </authorList>
    </citation>
    <scope>NUCLEOTIDE SEQUENCE [LARGE SCALE GENOMIC DNA]</scope>
    <source>
        <strain evidence="1 2">NBRC 107762</strain>
    </source>
</reference>
<dbReference type="GeneID" id="301194348"/>